<dbReference type="EMBL" id="CM042011">
    <property type="protein sequence ID" value="KAI3766827.1"/>
    <property type="molecule type" value="Genomic_DNA"/>
</dbReference>
<reference evidence="2" key="1">
    <citation type="journal article" date="2022" name="Mol. Ecol. Resour.">
        <title>The genomes of chicory, endive, great burdock and yacon provide insights into Asteraceae palaeo-polyploidization history and plant inulin production.</title>
        <authorList>
            <person name="Fan W."/>
            <person name="Wang S."/>
            <person name="Wang H."/>
            <person name="Wang A."/>
            <person name="Jiang F."/>
            <person name="Liu H."/>
            <person name="Zhao H."/>
            <person name="Xu D."/>
            <person name="Zhang Y."/>
        </authorList>
    </citation>
    <scope>NUCLEOTIDE SEQUENCE [LARGE SCALE GENOMIC DNA]</scope>
    <source>
        <strain evidence="2">cv. Punajuju</strain>
    </source>
</reference>
<evidence type="ECO:0000313" key="1">
    <source>
        <dbReference type="EMBL" id="KAI3766827.1"/>
    </source>
</evidence>
<sequence length="275" mass="30928">MEILECLRICVSKTIDKAIGYKIENGPKAIEISNQRETCRLDEIYGNSSLQRHRLDEYTNQFHLQFHLQAHSNGQSLYSHFRRFPDTAGLIISFRVDSDILSLDGKEPLPTKTEVGDDGKLHVTVRKSMTVGDFFSAEINDGLPSSSLNSSPAPRNKIAEKKEEFPVVSTPVFVFVCVFGVWMLTSISLVSPRKKSTIQKAASLLDSVFENPHRKTNLPRKIPNRTATVFEDNPGDLPSDAIKYDDDLMDQTRSASMEAEHEREITKSVVDGVER</sequence>
<organism evidence="1 2">
    <name type="scientific">Cichorium intybus</name>
    <name type="common">Chicory</name>
    <dbReference type="NCBI Taxonomy" id="13427"/>
    <lineage>
        <taxon>Eukaryota</taxon>
        <taxon>Viridiplantae</taxon>
        <taxon>Streptophyta</taxon>
        <taxon>Embryophyta</taxon>
        <taxon>Tracheophyta</taxon>
        <taxon>Spermatophyta</taxon>
        <taxon>Magnoliopsida</taxon>
        <taxon>eudicotyledons</taxon>
        <taxon>Gunneridae</taxon>
        <taxon>Pentapetalae</taxon>
        <taxon>asterids</taxon>
        <taxon>campanulids</taxon>
        <taxon>Asterales</taxon>
        <taxon>Asteraceae</taxon>
        <taxon>Cichorioideae</taxon>
        <taxon>Cichorieae</taxon>
        <taxon>Cichoriinae</taxon>
        <taxon>Cichorium</taxon>
    </lineage>
</organism>
<comment type="caution">
    <text evidence="1">The sequence shown here is derived from an EMBL/GenBank/DDBJ whole genome shotgun (WGS) entry which is preliminary data.</text>
</comment>
<keyword evidence="2" id="KW-1185">Reference proteome</keyword>
<evidence type="ECO:0000313" key="2">
    <source>
        <dbReference type="Proteomes" id="UP001055811"/>
    </source>
</evidence>
<reference evidence="1 2" key="2">
    <citation type="journal article" date="2022" name="Mol. Ecol. Resour.">
        <title>The genomes of chicory, endive, great burdock and yacon provide insights into Asteraceae paleo-polyploidization history and plant inulin production.</title>
        <authorList>
            <person name="Fan W."/>
            <person name="Wang S."/>
            <person name="Wang H."/>
            <person name="Wang A."/>
            <person name="Jiang F."/>
            <person name="Liu H."/>
            <person name="Zhao H."/>
            <person name="Xu D."/>
            <person name="Zhang Y."/>
        </authorList>
    </citation>
    <scope>NUCLEOTIDE SEQUENCE [LARGE SCALE GENOMIC DNA]</scope>
    <source>
        <strain evidence="2">cv. Punajuju</strain>
        <tissue evidence="1">Leaves</tissue>
    </source>
</reference>
<dbReference type="Proteomes" id="UP001055811">
    <property type="component" value="Linkage Group LG03"/>
</dbReference>
<name>A0ACB9F856_CICIN</name>
<protein>
    <submittedName>
        <fullName evidence="1">Uncharacterized protein</fullName>
    </submittedName>
</protein>
<gene>
    <name evidence="1" type="ORF">L2E82_16902</name>
</gene>
<accession>A0ACB9F856</accession>
<proteinExistence type="predicted"/>